<evidence type="ECO:0000256" key="2">
    <source>
        <dbReference type="ARBA" id="ARBA00012865"/>
    </source>
</evidence>
<comment type="catalytic activity">
    <reaction evidence="1">
        <text>a beta-lactam + H2O = a substituted beta-amino acid</text>
        <dbReference type="Rhea" id="RHEA:20401"/>
        <dbReference type="ChEBI" id="CHEBI:15377"/>
        <dbReference type="ChEBI" id="CHEBI:35627"/>
        <dbReference type="ChEBI" id="CHEBI:140347"/>
        <dbReference type="EC" id="3.5.2.6"/>
    </reaction>
</comment>
<evidence type="ECO:0000256" key="3">
    <source>
        <dbReference type="ARBA" id="ARBA00023157"/>
    </source>
</evidence>
<evidence type="ECO:0000313" key="6">
    <source>
        <dbReference type="Proteomes" id="UP000671852"/>
    </source>
</evidence>
<dbReference type="InterPro" id="IPR050767">
    <property type="entry name" value="Sel1_AlgK"/>
</dbReference>
<proteinExistence type="predicted"/>
<reference evidence="5" key="2">
    <citation type="submission" date="2021-04" db="EMBL/GenBank/DDBJ databases">
        <title>Isolation and characterization of a novel species of the genus Sulfurimonas.</title>
        <authorList>
            <person name="Fukui M."/>
        </authorList>
    </citation>
    <scope>NUCLEOTIDE SEQUENCE</scope>
    <source>
        <strain evidence="5">H1576</strain>
    </source>
</reference>
<dbReference type="GO" id="GO:0008800">
    <property type="term" value="F:beta-lactamase activity"/>
    <property type="evidence" value="ECO:0007669"/>
    <property type="project" value="UniProtKB-EC"/>
</dbReference>
<dbReference type="EMBL" id="CP046072">
    <property type="protein sequence ID" value="QSZ41209.1"/>
    <property type="molecule type" value="Genomic_DNA"/>
</dbReference>
<dbReference type="PANTHER" id="PTHR11102">
    <property type="entry name" value="SEL-1-LIKE PROTEIN"/>
    <property type="match status" value="1"/>
</dbReference>
<dbReference type="InterPro" id="IPR006597">
    <property type="entry name" value="Sel1-like"/>
</dbReference>
<dbReference type="SMART" id="SM00671">
    <property type="entry name" value="SEL1"/>
    <property type="match status" value="4"/>
</dbReference>
<dbReference type="PANTHER" id="PTHR11102:SF160">
    <property type="entry name" value="ERAD-ASSOCIATED E3 UBIQUITIN-PROTEIN LIGASE COMPONENT HRD3"/>
    <property type="match status" value="1"/>
</dbReference>
<dbReference type="RefSeq" id="WP_207562482.1">
    <property type="nucleotide sequence ID" value="NZ_CP046072.1"/>
</dbReference>
<evidence type="ECO:0000256" key="1">
    <source>
        <dbReference type="ARBA" id="ARBA00001526"/>
    </source>
</evidence>
<dbReference type="GO" id="GO:0046677">
    <property type="term" value="P:response to antibiotic"/>
    <property type="evidence" value="ECO:0007669"/>
    <property type="project" value="UniProtKB-KW"/>
</dbReference>
<dbReference type="InterPro" id="IPR011990">
    <property type="entry name" value="TPR-like_helical_dom_sf"/>
</dbReference>
<dbReference type="Proteomes" id="UP000671852">
    <property type="component" value="Chromosome"/>
</dbReference>
<dbReference type="Pfam" id="PF08238">
    <property type="entry name" value="Sel1"/>
    <property type="match status" value="4"/>
</dbReference>
<sequence length="253" mass="27948">MRALTNDTDIIKQLVEQNDYKTIYKLAKNLDEKGIVDGTLMLSVMYHNGDYVKQNYKREVKLLRKATKMGSLQAKFNLAMAFATGSGIKQNIDKAISMMEQLADDGFEPAIDFLYGDECDCCNGGCGACNLVKCGETLDVVMARLIALMEKKDFKTAFELATELDEIDIENGTYALSTFYHNGQHVKQNFVKEVELLEKAASKGFEPALYNLAVAISLGKGIEQNAELGYEIVCDLAEDGYEPAVELLDGMAA</sequence>
<evidence type="ECO:0000256" key="4">
    <source>
        <dbReference type="ARBA" id="ARBA00023251"/>
    </source>
</evidence>
<keyword evidence="6" id="KW-1185">Reference proteome</keyword>
<dbReference type="SUPFAM" id="SSF81901">
    <property type="entry name" value="HCP-like"/>
    <property type="match status" value="2"/>
</dbReference>
<name>A0A975AZ16_9BACT</name>
<accession>A0A975AZ16</accession>
<keyword evidence="4" id="KW-0046">Antibiotic resistance</keyword>
<dbReference type="AlphaFoldDB" id="A0A975AZ16"/>
<evidence type="ECO:0000313" key="5">
    <source>
        <dbReference type="EMBL" id="QSZ41209.1"/>
    </source>
</evidence>
<gene>
    <name evidence="5" type="ORF">GJV85_03470</name>
</gene>
<keyword evidence="3" id="KW-1015">Disulfide bond</keyword>
<protein>
    <recommendedName>
        <fullName evidence="2">beta-lactamase</fullName>
        <ecNumber evidence="2">3.5.2.6</ecNumber>
    </recommendedName>
</protein>
<organism evidence="5 6">
    <name type="scientific">Sulfurimonas aquatica</name>
    <dbReference type="NCBI Taxonomy" id="2672570"/>
    <lineage>
        <taxon>Bacteria</taxon>
        <taxon>Pseudomonadati</taxon>
        <taxon>Campylobacterota</taxon>
        <taxon>Epsilonproteobacteria</taxon>
        <taxon>Campylobacterales</taxon>
        <taxon>Sulfurimonadaceae</taxon>
        <taxon>Sulfurimonas</taxon>
    </lineage>
</organism>
<dbReference type="KEGG" id="saqt:GJV85_03470"/>
<reference evidence="5" key="1">
    <citation type="submission" date="2019-11" db="EMBL/GenBank/DDBJ databases">
        <authorList>
            <person name="Kojima H."/>
        </authorList>
    </citation>
    <scope>NUCLEOTIDE SEQUENCE</scope>
    <source>
        <strain evidence="5">H1576</strain>
    </source>
</reference>
<dbReference type="EC" id="3.5.2.6" evidence="2"/>
<dbReference type="Gene3D" id="1.25.40.10">
    <property type="entry name" value="Tetratricopeptide repeat domain"/>
    <property type="match status" value="2"/>
</dbReference>